<dbReference type="HOGENOM" id="CLU_937520_0_0_1"/>
<dbReference type="AlphaFoldDB" id="G8ZY15"/>
<keyword evidence="3" id="KW-1185">Reference proteome</keyword>
<name>G8ZY15_TORDE</name>
<reference evidence="2 3" key="1">
    <citation type="journal article" date="2011" name="Proc. Natl. Acad. Sci. U.S.A.">
        <title>Evolutionary erosion of yeast sex chromosomes by mating-type switching accidents.</title>
        <authorList>
            <person name="Gordon J.L."/>
            <person name="Armisen D."/>
            <person name="Proux-Wera E."/>
            <person name="Oheigeartaigh S.S."/>
            <person name="Byrne K.P."/>
            <person name="Wolfe K.H."/>
        </authorList>
    </citation>
    <scope>NUCLEOTIDE SEQUENCE [LARGE SCALE GENOMIC DNA]</scope>
    <source>
        <strain evidence="3">ATCC 10662 / CBS 1146 / NBRC 0425 / NCYC 2629 / NRRL Y-866</strain>
    </source>
</reference>
<accession>G8ZY15</accession>
<dbReference type="EMBL" id="HE616748">
    <property type="protein sequence ID" value="CCE93782.1"/>
    <property type="molecule type" value="Genomic_DNA"/>
</dbReference>
<dbReference type="RefSeq" id="XP_003682993.1">
    <property type="nucleotide sequence ID" value="XM_003682945.1"/>
</dbReference>
<dbReference type="KEGG" id="tdl:TDEL_0G04150"/>
<dbReference type="GeneID" id="11505156"/>
<organism evidence="2 3">
    <name type="scientific">Torulaspora delbrueckii</name>
    <name type="common">Yeast</name>
    <name type="synonym">Candida colliculosa</name>
    <dbReference type="NCBI Taxonomy" id="4950"/>
    <lineage>
        <taxon>Eukaryota</taxon>
        <taxon>Fungi</taxon>
        <taxon>Dikarya</taxon>
        <taxon>Ascomycota</taxon>
        <taxon>Saccharomycotina</taxon>
        <taxon>Saccharomycetes</taxon>
        <taxon>Saccharomycetales</taxon>
        <taxon>Saccharomycetaceae</taxon>
        <taxon>Torulaspora</taxon>
    </lineage>
</organism>
<feature type="region of interest" description="Disordered" evidence="1">
    <location>
        <begin position="270"/>
        <end position="327"/>
    </location>
</feature>
<protein>
    <submittedName>
        <fullName evidence="2">Uncharacterized protein</fullName>
    </submittedName>
</protein>
<proteinExistence type="predicted"/>
<evidence type="ECO:0000313" key="3">
    <source>
        <dbReference type="Proteomes" id="UP000005627"/>
    </source>
</evidence>
<evidence type="ECO:0000256" key="1">
    <source>
        <dbReference type="SAM" id="MobiDB-lite"/>
    </source>
</evidence>
<dbReference type="Proteomes" id="UP000005627">
    <property type="component" value="Chromosome 7"/>
</dbReference>
<dbReference type="OrthoDB" id="4063724at2759"/>
<dbReference type="FunCoup" id="G8ZY15">
    <property type="interactions" value="44"/>
</dbReference>
<feature type="compositionally biased region" description="Basic residues" evidence="1">
    <location>
        <begin position="312"/>
        <end position="321"/>
    </location>
</feature>
<gene>
    <name evidence="2" type="primary">TDEL0G04150</name>
    <name evidence="2" type="ORF">TDEL_0G04150</name>
</gene>
<dbReference type="InParanoid" id="G8ZY15"/>
<evidence type="ECO:0000313" key="2">
    <source>
        <dbReference type="EMBL" id="CCE93782.1"/>
    </source>
</evidence>
<sequence length="327" mass="36839">MEYNALITLVTDRNVETNWSTSTVSKLNHFTCALALPTDTILFCFIPVLLSEPYVASIPFHSLQDQCQKQGFLDKSIGQIQKHLRSQTIKLSSGLSFEKKGKIIELSLSISSALKVLLKAEIIDTDGNLSFMLLRRLLDDVLSSSDLLRKQSTSMEKMIDDKDRALSFLRDHLEESYDGQALNRWAPKGSHNYQALEKFENANVKRAIFESSDDTSLDQAEVMEVADVLFTMKRELKDYKKLHPTSPSKKKKAVKMNSDFAPIQESVVFNHKPPENNVNVKFEPTPSLVKSESPVKLESPVSGRDSSESPSRKRKFRKVKISKGSAP</sequence>